<dbReference type="EMBL" id="VOFY01000013">
    <property type="protein sequence ID" value="KAA8586644.1"/>
    <property type="molecule type" value="Genomic_DNA"/>
</dbReference>
<feature type="region of interest" description="Disordered" evidence="1">
    <location>
        <begin position="1"/>
        <end position="59"/>
    </location>
</feature>
<sequence>MNLDRIAEAVRAPPARDVAPAFHLPRTSNSSRETLENSSSESSDTELAVGINTTERGKQSSFGAVQRNCFVYCGLNQTLGRIPRSVKEKCGEQPGLVSHTIIAPRCMIHRKGEERRTQE</sequence>
<evidence type="ECO:0000256" key="1">
    <source>
        <dbReference type="SAM" id="MobiDB-lite"/>
    </source>
</evidence>
<dbReference type="Proteomes" id="UP000327493">
    <property type="component" value="Chromosome 13"/>
</dbReference>
<accession>A0A5J5CZZ5</accession>
<dbReference type="AlphaFoldDB" id="A0A5J5CZZ5"/>
<protein>
    <submittedName>
        <fullName evidence="2">Uncharacterized protein</fullName>
    </submittedName>
</protein>
<feature type="compositionally biased region" description="Low complexity" evidence="1">
    <location>
        <begin position="9"/>
        <end position="21"/>
    </location>
</feature>
<comment type="caution">
    <text evidence="2">The sequence shown here is derived from an EMBL/GenBank/DDBJ whole genome shotgun (WGS) entry which is preliminary data.</text>
</comment>
<evidence type="ECO:0000313" key="2">
    <source>
        <dbReference type="EMBL" id="KAA8586644.1"/>
    </source>
</evidence>
<name>A0A5J5CZZ5_9PERO</name>
<proteinExistence type="predicted"/>
<gene>
    <name evidence="2" type="ORF">FQN60_000480</name>
</gene>
<organism evidence="2 3">
    <name type="scientific">Etheostoma spectabile</name>
    <name type="common">orangethroat darter</name>
    <dbReference type="NCBI Taxonomy" id="54343"/>
    <lineage>
        <taxon>Eukaryota</taxon>
        <taxon>Metazoa</taxon>
        <taxon>Chordata</taxon>
        <taxon>Craniata</taxon>
        <taxon>Vertebrata</taxon>
        <taxon>Euteleostomi</taxon>
        <taxon>Actinopterygii</taxon>
        <taxon>Neopterygii</taxon>
        <taxon>Teleostei</taxon>
        <taxon>Neoteleostei</taxon>
        <taxon>Acanthomorphata</taxon>
        <taxon>Eupercaria</taxon>
        <taxon>Perciformes</taxon>
        <taxon>Percoidei</taxon>
        <taxon>Percidae</taxon>
        <taxon>Etheostomatinae</taxon>
        <taxon>Etheostoma</taxon>
    </lineage>
</organism>
<reference evidence="2 3" key="1">
    <citation type="submission" date="2019-08" db="EMBL/GenBank/DDBJ databases">
        <title>A chromosome-level genome assembly, high-density linkage maps, and genome scans reveal the genomic architecture of hybrid incompatibilities underlying speciation via character displacement in darters (Percidae: Etheostominae).</title>
        <authorList>
            <person name="Moran R.L."/>
            <person name="Catchen J.M."/>
            <person name="Fuller R.C."/>
        </authorList>
    </citation>
    <scope>NUCLEOTIDE SEQUENCE [LARGE SCALE GENOMIC DNA]</scope>
    <source>
        <strain evidence="2">EspeVRDwgs_2016</strain>
        <tissue evidence="2">Muscle</tissue>
    </source>
</reference>
<feature type="compositionally biased region" description="Polar residues" evidence="1">
    <location>
        <begin position="26"/>
        <end position="42"/>
    </location>
</feature>
<keyword evidence="3" id="KW-1185">Reference proteome</keyword>
<evidence type="ECO:0000313" key="3">
    <source>
        <dbReference type="Proteomes" id="UP000327493"/>
    </source>
</evidence>